<dbReference type="AlphaFoldDB" id="A0A0B5AYH8"/>
<evidence type="ECO:0000313" key="2">
    <source>
        <dbReference type="Proteomes" id="UP000031449"/>
    </source>
</evidence>
<geneLocation type="plasmid" evidence="2"/>
<dbReference type="Proteomes" id="UP000031449">
    <property type="component" value="Plasmid unnamed"/>
</dbReference>
<dbReference type="BioCyc" id="JESP1508404:G14D9-13728-MONOMER"/>
<reference evidence="1 2" key="1">
    <citation type="submission" date="2014-08" db="EMBL/GenBank/DDBJ databases">
        <title>Complete genome of a marine bacteria Jeotgalibacillus malaysiensis.</title>
        <authorList>
            <person name="Yaakop A.S."/>
            <person name="Chan K.-G."/>
            <person name="Goh K.M."/>
        </authorList>
    </citation>
    <scope>NUCLEOTIDE SEQUENCE [LARGE SCALE GENOMIC DNA]</scope>
    <source>
        <strain evidence="1 2">D5</strain>
        <plasmid evidence="2">Plasmid</plasmid>
    </source>
</reference>
<protein>
    <submittedName>
        <fullName evidence="1">Uncharacterized protein</fullName>
    </submittedName>
</protein>
<dbReference type="EMBL" id="CP009417">
    <property type="protein sequence ID" value="AJD93722.1"/>
    <property type="molecule type" value="Genomic_DNA"/>
</dbReference>
<dbReference type="HOGENOM" id="CLU_1270899_0_0_9"/>
<dbReference type="KEGG" id="jeo:JMA_44050"/>
<sequence length="185" mass="21607">MTSVEKERLYQLAQHFLKALKGDVPYLSNDNREWEEFIEHWLIDMPIEEEMEKMSILYEVLQPEFPLRGVIYRGMQTEEGSVLQPKQFAGFSTDKEVAKFFAGYSPMYSGNQYREGDHWLLEVNVQEAFSLIEVLPILDKKTTSKDLQEAIMHNAWESEVISPLTEDMLGLLKAYTEPKKYGISW</sequence>
<evidence type="ECO:0000313" key="1">
    <source>
        <dbReference type="EMBL" id="AJD93722.1"/>
    </source>
</evidence>
<keyword evidence="2" id="KW-1185">Reference proteome</keyword>
<keyword evidence="1" id="KW-0614">Plasmid</keyword>
<name>A0A0B5AYH8_9BACL</name>
<gene>
    <name evidence="1" type="ORF">JMA_44050</name>
</gene>
<proteinExistence type="predicted"/>
<organism evidence="1 2">
    <name type="scientific">Jeotgalibacillus malaysiensis</name>
    <dbReference type="NCBI Taxonomy" id="1508404"/>
    <lineage>
        <taxon>Bacteria</taxon>
        <taxon>Bacillati</taxon>
        <taxon>Bacillota</taxon>
        <taxon>Bacilli</taxon>
        <taxon>Bacillales</taxon>
        <taxon>Caryophanaceae</taxon>
        <taxon>Jeotgalibacillus</taxon>
    </lineage>
</organism>
<accession>A0A0B5AYH8</accession>